<dbReference type="InterPro" id="IPR014044">
    <property type="entry name" value="CAP_dom"/>
</dbReference>
<feature type="domain" description="SCP" evidence="1">
    <location>
        <begin position="46"/>
        <end position="143"/>
    </location>
</feature>
<dbReference type="PANTHER" id="PTHR31157:SF1">
    <property type="entry name" value="SCP DOMAIN-CONTAINING PROTEIN"/>
    <property type="match status" value="1"/>
</dbReference>
<gene>
    <name evidence="2" type="ORF">H4219_003532</name>
</gene>
<dbReference type="OrthoDB" id="568194at2759"/>
<dbReference type="Gene3D" id="3.40.33.10">
    <property type="entry name" value="CAP"/>
    <property type="match status" value="1"/>
</dbReference>
<protein>
    <recommendedName>
        <fullName evidence="1">SCP domain-containing protein</fullName>
    </recommendedName>
</protein>
<organism evidence="2 3">
    <name type="scientific">Mycoemilia scoparia</name>
    <dbReference type="NCBI Taxonomy" id="417184"/>
    <lineage>
        <taxon>Eukaryota</taxon>
        <taxon>Fungi</taxon>
        <taxon>Fungi incertae sedis</taxon>
        <taxon>Zoopagomycota</taxon>
        <taxon>Kickxellomycotina</taxon>
        <taxon>Kickxellomycetes</taxon>
        <taxon>Kickxellales</taxon>
        <taxon>Kickxellaceae</taxon>
        <taxon>Mycoemilia</taxon>
    </lineage>
</organism>
<reference evidence="2" key="1">
    <citation type="submission" date="2022-07" db="EMBL/GenBank/DDBJ databases">
        <title>Phylogenomic reconstructions and comparative analyses of Kickxellomycotina fungi.</title>
        <authorList>
            <person name="Reynolds N.K."/>
            <person name="Stajich J.E."/>
            <person name="Barry K."/>
            <person name="Grigoriev I.V."/>
            <person name="Crous P."/>
            <person name="Smith M.E."/>
        </authorList>
    </citation>
    <scope>NUCLEOTIDE SEQUENCE</scope>
    <source>
        <strain evidence="2">NBRC 100468</strain>
    </source>
</reference>
<proteinExistence type="predicted"/>
<comment type="caution">
    <text evidence="2">The sequence shown here is derived from an EMBL/GenBank/DDBJ whole genome shotgun (WGS) entry which is preliminary data.</text>
</comment>
<dbReference type="AlphaFoldDB" id="A0A9W8DP46"/>
<dbReference type="PANTHER" id="PTHR31157">
    <property type="entry name" value="SCP DOMAIN-CONTAINING PROTEIN"/>
    <property type="match status" value="1"/>
</dbReference>
<keyword evidence="3" id="KW-1185">Reference proteome</keyword>
<sequence length="180" mass="19525">MAAPVNKPYVSVGAEVSAHAAINSQPVSDVPKTNSPLTQQEIDQMLSLVNQRRAQAGKKPLQINGMLMNSAQAHSNYQLSINTMSHNDPRGDLCQRGYAAGLTKGEWNCPRENVAIGTGQTIPQLMQLWFNSKPHLDNILSEELYIGMGKAGDFYTHHFASPLIELNAHVAAGIQVGGQH</sequence>
<evidence type="ECO:0000313" key="2">
    <source>
        <dbReference type="EMBL" id="KAJ1916877.1"/>
    </source>
</evidence>
<evidence type="ECO:0000259" key="1">
    <source>
        <dbReference type="Pfam" id="PF00188"/>
    </source>
</evidence>
<dbReference type="Pfam" id="PF00188">
    <property type="entry name" value="CAP"/>
    <property type="match status" value="1"/>
</dbReference>
<accession>A0A9W8DP46</accession>
<dbReference type="Proteomes" id="UP001150538">
    <property type="component" value="Unassembled WGS sequence"/>
</dbReference>
<dbReference type="SUPFAM" id="SSF55797">
    <property type="entry name" value="PR-1-like"/>
    <property type="match status" value="1"/>
</dbReference>
<dbReference type="InterPro" id="IPR035940">
    <property type="entry name" value="CAP_sf"/>
</dbReference>
<name>A0A9W8DP46_9FUNG</name>
<dbReference type="CDD" id="cd05379">
    <property type="entry name" value="CAP_bacterial"/>
    <property type="match status" value="1"/>
</dbReference>
<evidence type="ECO:0000313" key="3">
    <source>
        <dbReference type="Proteomes" id="UP001150538"/>
    </source>
</evidence>
<dbReference type="EMBL" id="JANBPU010000088">
    <property type="protein sequence ID" value="KAJ1916877.1"/>
    <property type="molecule type" value="Genomic_DNA"/>
</dbReference>